<dbReference type="Pfam" id="PF00270">
    <property type="entry name" value="DEAD"/>
    <property type="match status" value="1"/>
</dbReference>
<keyword evidence="3" id="KW-0378">Hydrolase</keyword>
<dbReference type="FunFam" id="3.40.50.300:FF:000141">
    <property type="entry name" value="ATP-dependent RNA helicase DOB1"/>
    <property type="match status" value="1"/>
</dbReference>
<evidence type="ECO:0000313" key="10">
    <source>
        <dbReference type="EMBL" id="PRP82873.1"/>
    </source>
</evidence>
<keyword evidence="5" id="KW-0067">ATP-binding</keyword>
<evidence type="ECO:0000256" key="3">
    <source>
        <dbReference type="ARBA" id="ARBA00022801"/>
    </source>
</evidence>
<dbReference type="PROSITE" id="PS51194">
    <property type="entry name" value="HELICASE_CTER"/>
    <property type="match status" value="1"/>
</dbReference>
<dbReference type="CDD" id="cd18795">
    <property type="entry name" value="SF2_C_Ski2"/>
    <property type="match status" value="1"/>
</dbReference>
<dbReference type="FunFam" id="1.10.3380.30:FF:000003">
    <property type="entry name" value="ATP dependent RNA helicase (Dob1)"/>
    <property type="match status" value="1"/>
</dbReference>
<feature type="domain" description="Helicase C-terminal" evidence="9">
    <location>
        <begin position="372"/>
        <end position="567"/>
    </location>
</feature>
<dbReference type="GO" id="GO:0006401">
    <property type="term" value="P:RNA catabolic process"/>
    <property type="evidence" value="ECO:0007669"/>
    <property type="project" value="InterPro"/>
</dbReference>
<comment type="caution">
    <text evidence="10">The sequence shown here is derived from an EMBL/GenBank/DDBJ whole genome shotgun (WGS) entry which is preliminary data.</text>
</comment>
<dbReference type="InParanoid" id="A0A2P6NFY3"/>
<evidence type="ECO:0000256" key="5">
    <source>
        <dbReference type="ARBA" id="ARBA00022840"/>
    </source>
</evidence>
<dbReference type="InterPro" id="IPR048392">
    <property type="entry name" value="MTR4-like_stalk"/>
</dbReference>
<feature type="region of interest" description="Disordered" evidence="7">
    <location>
        <begin position="1"/>
        <end position="41"/>
    </location>
</feature>
<dbReference type="PANTHER" id="PTHR12131">
    <property type="entry name" value="ATP-DEPENDENT RNA AND DNA HELICASE"/>
    <property type="match status" value="1"/>
</dbReference>
<dbReference type="SMART" id="SM00490">
    <property type="entry name" value="HELICc"/>
    <property type="match status" value="1"/>
</dbReference>
<evidence type="ECO:0000259" key="9">
    <source>
        <dbReference type="PROSITE" id="PS51194"/>
    </source>
</evidence>
<evidence type="ECO:0000259" key="8">
    <source>
        <dbReference type="PROSITE" id="PS51192"/>
    </source>
</evidence>
<accession>A0A2P6NFY3</accession>
<dbReference type="CDD" id="cd18024">
    <property type="entry name" value="DEXHc_Mtr4-like"/>
    <property type="match status" value="1"/>
</dbReference>
<dbReference type="InterPro" id="IPR001650">
    <property type="entry name" value="Helicase_C-like"/>
</dbReference>
<feature type="domain" description="Helicase ATP-binding" evidence="8">
    <location>
        <begin position="146"/>
        <end position="302"/>
    </location>
</feature>
<dbReference type="CDD" id="cd13154">
    <property type="entry name" value="KOW_Mtr4"/>
    <property type="match status" value="1"/>
</dbReference>
<dbReference type="InterPro" id="IPR014001">
    <property type="entry name" value="Helicase_ATP-bd"/>
</dbReference>
<dbReference type="InterPro" id="IPR027417">
    <property type="entry name" value="P-loop_NTPase"/>
</dbReference>
<dbReference type="Proteomes" id="UP000241769">
    <property type="component" value="Unassembled WGS sequence"/>
</dbReference>
<name>A0A2P6NFY3_9EUKA</name>
<evidence type="ECO:0000256" key="2">
    <source>
        <dbReference type="ARBA" id="ARBA00022741"/>
    </source>
</evidence>
<dbReference type="GO" id="GO:0005634">
    <property type="term" value="C:nucleus"/>
    <property type="evidence" value="ECO:0007669"/>
    <property type="project" value="UniProtKB-SubCell"/>
</dbReference>
<dbReference type="EMBL" id="MDYQ01000094">
    <property type="protein sequence ID" value="PRP82873.1"/>
    <property type="molecule type" value="Genomic_DNA"/>
</dbReference>
<dbReference type="Gene3D" id="3.40.50.300">
    <property type="entry name" value="P-loop containing nucleotide triphosphate hydrolases"/>
    <property type="match status" value="2"/>
</dbReference>
<dbReference type="SMART" id="SM00487">
    <property type="entry name" value="DEXDc"/>
    <property type="match status" value="1"/>
</dbReference>
<dbReference type="STRING" id="1890364.A0A2P6NFY3"/>
<comment type="subcellular location">
    <subcellularLocation>
        <location evidence="1">Nucleus</location>
    </subcellularLocation>
</comment>
<dbReference type="FunCoup" id="A0A2P6NFY3">
    <property type="interactions" value="816"/>
</dbReference>
<evidence type="ECO:0000313" key="11">
    <source>
        <dbReference type="Proteomes" id="UP000241769"/>
    </source>
</evidence>
<evidence type="ECO:0008006" key="12">
    <source>
        <dbReference type="Google" id="ProtNLM"/>
    </source>
</evidence>
<keyword evidence="4" id="KW-0347">Helicase</keyword>
<dbReference type="InterPro" id="IPR012961">
    <property type="entry name" value="Ski2/MTR4_C"/>
</dbReference>
<sequence>MDDLFSVFQDTSSKPKTKRKISEDENENGNGGALPAEYNDEMDIKLQRDVDREVARSKKAKTVETPDFEVRIAPKVSIRDTSGAQQVEILPSTVEEDAISCLHELCLPPLQEGQEYPPEFTKDPVFPANPARTYKFKLDPFQHKSVCCLEANHSVLVSAHTSAGKTVVAEYAIAMSLARKQRVIYTSPIKALSNQKYRELYEDFQDVGLMTGDTTINPNASCLVMTTEILRSMLYRGSEVMREVAWVIFDEIHYMRDKERGVVWEETIILLPPAVRFVFLSATIPNAKEFALWVAKIHKQPCHVVYTDVRPTPLQHYIFPAGGDGLHLVVDEKGVFRDENFRKALAALAQKEGTKPKKGGNNKSGTGNDVYKIVNLIMVKNYHPVIVFCFSKKECETLAMQMSRIDLSSDEEKQTIEKVFNNAIDILSEEDRTLPQIVHILPLLKRGVGIHHSGLLPILKEVIEILFQEGLIKALFATETFSMGLNMPAKTVVFTSVKKFDGTGHRWLTGGEYIQMSGRAGRRGLDDRGIVIMMVDAKMEPEVAKGMVKGQADALMSSFHIKYNMLLNLLRVEEINPEYMLRRSFHQFQVDRGIPVIKEKIKMLEAKRDDIEIKNENQISNYFELEKTLDQIQSDIRKIIVQPVHILPFLQPGRMIKIIGEGEVEWDWGVVVNFQKKGDKGKGNKNNLQADYVVDILLSCEPNLPTGDKPKPPTKGKGVYQIVPVMLSNVKNISSIRLYVPKDLTNPSHRESVGKSLQEVNKRFPDGIPHLDPIEDMKIDSPDFKQLVRKAETTEERLRLVTNNKTKDKKQLERYAQKVQIEGEIKVLRGQAKDADEVILKDNLRAMGRVLRRLEYSNQDDIIETKGRVACEINAADELVITELIFGGTFNDLTVEQTVALLSCFSFGEKSDDVSNTLKEELKGPFRVLQNVALRVSKVEADSKIAVEPEEYVKKFTCSMMNATYAWAKGAKFSEVCTMTEVFEGSIIRSMRRLEELLRQLAAASKSIGNTALEAKFSEGIVKIKRDIVFAASLYL</sequence>
<dbReference type="InterPro" id="IPR050699">
    <property type="entry name" value="RNA-DNA_Helicase"/>
</dbReference>
<dbReference type="PANTHER" id="PTHR12131:SF7">
    <property type="entry name" value="EXOSOME RNA HELICASE MTR4"/>
    <property type="match status" value="1"/>
</dbReference>
<evidence type="ECO:0000256" key="1">
    <source>
        <dbReference type="ARBA" id="ARBA00004123"/>
    </source>
</evidence>
<dbReference type="SUPFAM" id="SSF52540">
    <property type="entry name" value="P-loop containing nucleoside triphosphate hydrolases"/>
    <property type="match status" value="1"/>
</dbReference>
<dbReference type="Pfam" id="PF21408">
    <property type="entry name" value="MTR4-like_stalk"/>
    <property type="match status" value="1"/>
</dbReference>
<proteinExistence type="predicted"/>
<keyword evidence="11" id="KW-1185">Reference proteome</keyword>
<reference evidence="10 11" key="1">
    <citation type="journal article" date="2018" name="Genome Biol. Evol.">
        <title>Multiple Roots of Fruiting Body Formation in Amoebozoa.</title>
        <authorList>
            <person name="Hillmann F."/>
            <person name="Forbes G."/>
            <person name="Novohradska S."/>
            <person name="Ferling I."/>
            <person name="Riege K."/>
            <person name="Groth M."/>
            <person name="Westermann M."/>
            <person name="Marz M."/>
            <person name="Spaller T."/>
            <person name="Winckler T."/>
            <person name="Schaap P."/>
            <person name="Glockner G."/>
        </authorList>
    </citation>
    <scope>NUCLEOTIDE SEQUENCE [LARGE SCALE GENOMIC DNA]</scope>
    <source>
        <strain evidence="10 11">Jena</strain>
    </source>
</reference>
<dbReference type="AlphaFoldDB" id="A0A2P6NFY3"/>
<dbReference type="InterPro" id="IPR011545">
    <property type="entry name" value="DEAD/DEAH_box_helicase_dom"/>
</dbReference>
<dbReference type="PROSITE" id="PS51192">
    <property type="entry name" value="HELICASE_ATP_BIND_1"/>
    <property type="match status" value="1"/>
</dbReference>
<dbReference type="PIRSF" id="PIRSF005198">
    <property type="entry name" value="Antiviral_helicase_SKI2"/>
    <property type="match status" value="1"/>
</dbReference>
<dbReference type="SMART" id="SM01142">
    <property type="entry name" value="DSHCT"/>
    <property type="match status" value="1"/>
</dbReference>
<dbReference type="GO" id="GO:0016787">
    <property type="term" value="F:hydrolase activity"/>
    <property type="evidence" value="ECO:0007669"/>
    <property type="project" value="UniProtKB-KW"/>
</dbReference>
<gene>
    <name evidence="10" type="ORF">PROFUN_04736</name>
</gene>
<dbReference type="FunFam" id="3.40.50.300:FF:000083">
    <property type="entry name" value="ATP-dependent RNA helicase DOB1"/>
    <property type="match status" value="1"/>
</dbReference>
<dbReference type="Gene3D" id="1.10.3380.30">
    <property type="match status" value="1"/>
</dbReference>
<organism evidence="10 11">
    <name type="scientific">Planoprotostelium fungivorum</name>
    <dbReference type="NCBI Taxonomy" id="1890364"/>
    <lineage>
        <taxon>Eukaryota</taxon>
        <taxon>Amoebozoa</taxon>
        <taxon>Evosea</taxon>
        <taxon>Variosea</taxon>
        <taxon>Cavosteliida</taxon>
        <taxon>Cavosteliaceae</taxon>
        <taxon>Planoprotostelium</taxon>
    </lineage>
</organism>
<dbReference type="Pfam" id="PF00271">
    <property type="entry name" value="Helicase_C"/>
    <property type="match status" value="1"/>
</dbReference>
<dbReference type="FunFam" id="2.40.30.300:FF:000001">
    <property type="entry name" value="Mtr4 exosome RNA helicase"/>
    <property type="match status" value="1"/>
</dbReference>
<evidence type="ECO:0000256" key="6">
    <source>
        <dbReference type="ARBA" id="ARBA00023242"/>
    </source>
</evidence>
<dbReference type="Pfam" id="PF13234">
    <property type="entry name" value="MTR4_beta-barrel"/>
    <property type="match status" value="1"/>
</dbReference>
<dbReference type="Pfam" id="PF08148">
    <property type="entry name" value="DSHCT"/>
    <property type="match status" value="1"/>
</dbReference>
<keyword evidence="2" id="KW-0547">Nucleotide-binding</keyword>
<evidence type="ECO:0000256" key="7">
    <source>
        <dbReference type="SAM" id="MobiDB-lite"/>
    </source>
</evidence>
<protein>
    <recommendedName>
        <fullName evidence="12">Superkiller viralicidic activity 2-like 2</fullName>
    </recommendedName>
</protein>
<dbReference type="OrthoDB" id="64767at2759"/>
<keyword evidence="6" id="KW-0539">Nucleus</keyword>
<dbReference type="GO" id="GO:0005524">
    <property type="term" value="F:ATP binding"/>
    <property type="evidence" value="ECO:0007669"/>
    <property type="project" value="UniProtKB-KW"/>
</dbReference>
<dbReference type="GO" id="GO:0003723">
    <property type="term" value="F:RNA binding"/>
    <property type="evidence" value="ECO:0007669"/>
    <property type="project" value="InterPro"/>
</dbReference>
<dbReference type="GO" id="GO:0000460">
    <property type="term" value="P:maturation of 5.8S rRNA"/>
    <property type="evidence" value="ECO:0007669"/>
    <property type="project" value="TreeGrafter"/>
</dbReference>
<dbReference type="InterPro" id="IPR025696">
    <property type="entry name" value="Beta-barrel_MTR4"/>
</dbReference>
<dbReference type="GO" id="GO:0003724">
    <property type="term" value="F:RNA helicase activity"/>
    <property type="evidence" value="ECO:0007669"/>
    <property type="project" value="InterPro"/>
</dbReference>
<evidence type="ECO:0000256" key="4">
    <source>
        <dbReference type="ARBA" id="ARBA00022806"/>
    </source>
</evidence>
<dbReference type="InterPro" id="IPR016438">
    <property type="entry name" value="SKI2-like"/>
</dbReference>
<dbReference type="Gene3D" id="2.40.30.300">
    <property type="match status" value="1"/>
</dbReference>